<dbReference type="GO" id="GO:0044718">
    <property type="term" value="P:siderophore transmembrane transport"/>
    <property type="evidence" value="ECO:0007669"/>
    <property type="project" value="TreeGrafter"/>
</dbReference>
<feature type="domain" description="TonB-dependent receptor plug" evidence="10">
    <location>
        <begin position="120"/>
        <end position="214"/>
    </location>
</feature>
<protein>
    <recommendedName>
        <fullName evidence="12">TonB-dependent receptor plug domain-containing protein</fullName>
    </recommendedName>
</protein>
<comment type="subcellular location">
    <subcellularLocation>
        <location evidence="1">Cell outer membrane</location>
        <topology evidence="1">Multi-pass membrane protein</topology>
    </subcellularLocation>
</comment>
<evidence type="ECO:0008006" key="12">
    <source>
        <dbReference type="Google" id="ProtNLM"/>
    </source>
</evidence>
<evidence type="ECO:0000256" key="4">
    <source>
        <dbReference type="ARBA" id="ARBA00022729"/>
    </source>
</evidence>
<evidence type="ECO:0000259" key="9">
    <source>
        <dbReference type="Pfam" id="PF00593"/>
    </source>
</evidence>
<evidence type="ECO:0000313" key="11">
    <source>
        <dbReference type="EMBL" id="SVA50931.1"/>
    </source>
</evidence>
<evidence type="ECO:0000256" key="1">
    <source>
        <dbReference type="ARBA" id="ARBA00004571"/>
    </source>
</evidence>
<dbReference type="InterPro" id="IPR012910">
    <property type="entry name" value="Plug_dom"/>
</dbReference>
<dbReference type="GO" id="GO:0009279">
    <property type="term" value="C:cell outer membrane"/>
    <property type="evidence" value="ECO:0007669"/>
    <property type="project" value="UniProtKB-SubCell"/>
</dbReference>
<keyword evidence="7" id="KW-0675">Receptor</keyword>
<dbReference type="EMBL" id="UINC01011557">
    <property type="protein sequence ID" value="SVA50931.1"/>
    <property type="molecule type" value="Genomic_DNA"/>
</dbReference>
<proteinExistence type="predicted"/>
<keyword evidence="4" id="KW-0732">Signal</keyword>
<dbReference type="SUPFAM" id="SSF56935">
    <property type="entry name" value="Porins"/>
    <property type="match status" value="1"/>
</dbReference>
<reference evidence="11" key="1">
    <citation type="submission" date="2018-05" db="EMBL/GenBank/DDBJ databases">
        <authorList>
            <person name="Lanie J.A."/>
            <person name="Ng W.-L."/>
            <person name="Kazmierczak K.M."/>
            <person name="Andrzejewski T.M."/>
            <person name="Davidsen T.M."/>
            <person name="Wayne K.J."/>
            <person name="Tettelin H."/>
            <person name="Glass J.I."/>
            <person name="Rusch D."/>
            <person name="Podicherti R."/>
            <person name="Tsui H.-C.T."/>
            <person name="Winkler M.E."/>
        </authorList>
    </citation>
    <scope>NUCLEOTIDE SEQUENCE</scope>
</reference>
<dbReference type="Pfam" id="PF13715">
    <property type="entry name" value="CarbopepD_reg_2"/>
    <property type="match status" value="1"/>
</dbReference>
<dbReference type="Pfam" id="PF07715">
    <property type="entry name" value="Plug"/>
    <property type="match status" value="1"/>
</dbReference>
<dbReference type="PANTHER" id="PTHR30069:SF29">
    <property type="entry name" value="HEMOGLOBIN AND HEMOGLOBIN-HAPTOGLOBIN-BINDING PROTEIN 1-RELATED"/>
    <property type="match status" value="1"/>
</dbReference>
<dbReference type="InterPro" id="IPR008969">
    <property type="entry name" value="CarboxyPept-like_regulatory"/>
</dbReference>
<dbReference type="InterPro" id="IPR037066">
    <property type="entry name" value="Plug_dom_sf"/>
</dbReference>
<dbReference type="Pfam" id="PF00593">
    <property type="entry name" value="TonB_dep_Rec_b-barrel"/>
    <property type="match status" value="1"/>
</dbReference>
<dbReference type="InterPro" id="IPR000531">
    <property type="entry name" value="Beta-barrel_TonB"/>
</dbReference>
<keyword evidence="2" id="KW-0813">Transport</keyword>
<evidence type="ECO:0000256" key="7">
    <source>
        <dbReference type="ARBA" id="ARBA00023170"/>
    </source>
</evidence>
<keyword evidence="6" id="KW-0472">Membrane</keyword>
<dbReference type="PROSITE" id="PS52016">
    <property type="entry name" value="TONB_DEPENDENT_REC_3"/>
    <property type="match status" value="1"/>
</dbReference>
<dbReference type="SUPFAM" id="SSF49464">
    <property type="entry name" value="Carboxypeptidase regulatory domain-like"/>
    <property type="match status" value="1"/>
</dbReference>
<dbReference type="InterPro" id="IPR039426">
    <property type="entry name" value="TonB-dep_rcpt-like"/>
</dbReference>
<gene>
    <name evidence="11" type="ORF">METZ01_LOCUS103785</name>
</gene>
<organism evidence="11">
    <name type="scientific">marine metagenome</name>
    <dbReference type="NCBI Taxonomy" id="408172"/>
    <lineage>
        <taxon>unclassified sequences</taxon>
        <taxon>metagenomes</taxon>
        <taxon>ecological metagenomes</taxon>
    </lineage>
</organism>
<dbReference type="InterPro" id="IPR036942">
    <property type="entry name" value="Beta-barrel_TonB_sf"/>
</dbReference>
<evidence type="ECO:0000256" key="2">
    <source>
        <dbReference type="ARBA" id="ARBA00022448"/>
    </source>
</evidence>
<keyword evidence="5" id="KW-0798">TonB box</keyword>
<evidence type="ECO:0000256" key="3">
    <source>
        <dbReference type="ARBA" id="ARBA00022692"/>
    </source>
</evidence>
<dbReference type="AlphaFoldDB" id="A0A381WF43"/>
<sequence length="892" mass="100568">MPFRKLLIILPLLGYLLGQTTGKISGSITDKTTSESLPGTNIYLEQTSYGTASDGDGRFTIINIPPGKYMLKVDMIGYKSVRLENVNVSVNRTLSLAIEMEQTVIKGEVVTVEVSRVAQKKDQTGTIKNISGDEINSLPVENVGSVINMQAGVVNGHFRGGRNTEVTYMVDGVQVDEPFGGSGAAVEIQPEAVQDLEIITGTFNAEYGRAMSGVVNLITRDGGPKFEGSVSGGHSFYNTSSKDKNGDEIFIGLTPDLNRSQDIKFTLGGPLLGEKITFFTNMRFQENRGHLNGFRVFTVNDSSNFYFDDPDLWYSSKSGDSAYVPMNTGDHVSQLFKLSFNLFEGIRFSVLNSKNDDGWYGYDHAFKYNPDGRAGGHKETLYNAFQLNHMITPKLFYELKLSRMDYTSSNYLYENPLDSRYVHDKYLENYGSGFFTGGQQKDHSMLNMVDNTVKFDITWQATHRHNIKLGLLGIAHDVDQKWQQIRNKYDGETVLGDLYEPVVYGDSTVYADIYKVKPQETAFYIQDKMEFDEMVVNVGLRYDAFDPASLYPSDRRNPANQLVLPDSMTSSYPQAPVIDQLSPRIGFAYQLGNQAVLHFSYGHFFQMPPLYSMYQNHSFLVGPNDYGTTMGNVLLDPEKTITYEMGLWQELARGLNLDVTLFYRDIYNLLSTKIISTYNQIEYGLYTNKDYGNARGLEFTLDLGRGAVKSMVNYTLQYTRGNADNPTQTFDRAGNNMDPVNRFIPMSWDQRHTLNGTIMFFGKNYGGSVIAYYNSGSPYTFSPQSESVLSRINLYPNNDYKPATSTVDATLYYNFKLMKQMQGRLDITIYNLLDRLNENWVDGQTGRAYTAVIKNTDLAGHRSDFNDYEDRIKNPSMYSAPRMVKVAIGIQF</sequence>
<evidence type="ECO:0000259" key="10">
    <source>
        <dbReference type="Pfam" id="PF07715"/>
    </source>
</evidence>
<keyword evidence="8" id="KW-0998">Cell outer membrane</keyword>
<dbReference type="GO" id="GO:0015344">
    <property type="term" value="F:siderophore uptake transmembrane transporter activity"/>
    <property type="evidence" value="ECO:0007669"/>
    <property type="project" value="TreeGrafter"/>
</dbReference>
<dbReference type="Gene3D" id="2.60.40.1120">
    <property type="entry name" value="Carboxypeptidase-like, regulatory domain"/>
    <property type="match status" value="1"/>
</dbReference>
<name>A0A381WF43_9ZZZZ</name>
<evidence type="ECO:0000256" key="8">
    <source>
        <dbReference type="ARBA" id="ARBA00023237"/>
    </source>
</evidence>
<dbReference type="Gene3D" id="2.170.130.10">
    <property type="entry name" value="TonB-dependent receptor, plug domain"/>
    <property type="match status" value="1"/>
</dbReference>
<evidence type="ECO:0000256" key="5">
    <source>
        <dbReference type="ARBA" id="ARBA00023077"/>
    </source>
</evidence>
<dbReference type="PANTHER" id="PTHR30069">
    <property type="entry name" value="TONB-DEPENDENT OUTER MEMBRANE RECEPTOR"/>
    <property type="match status" value="1"/>
</dbReference>
<dbReference type="Gene3D" id="2.40.170.20">
    <property type="entry name" value="TonB-dependent receptor, beta-barrel domain"/>
    <property type="match status" value="1"/>
</dbReference>
<feature type="domain" description="TonB-dependent receptor-like beta-barrel" evidence="9">
    <location>
        <begin position="343"/>
        <end position="832"/>
    </location>
</feature>
<evidence type="ECO:0000256" key="6">
    <source>
        <dbReference type="ARBA" id="ARBA00023136"/>
    </source>
</evidence>
<keyword evidence="3" id="KW-0812">Transmembrane</keyword>
<accession>A0A381WF43</accession>